<dbReference type="EMBL" id="FOTC01000012">
    <property type="protein sequence ID" value="SFL67071.1"/>
    <property type="molecule type" value="Genomic_DNA"/>
</dbReference>
<sequence>MSKKSTSVLPETFELEESNSCSSSEQHFMSQIGRVGCQTAVTTGALLVAASTTVAAQEGVGSGVCGTPIAETINQAAPLIVGTLMIGASILAYILHTAAAFPKDPQSVQTLKNWRNRAATSAITTPLFAVVIEMFIGFTGTSISDCISLVPFF</sequence>
<organism evidence="2 3">
    <name type="scientific">Halogranum rubrum</name>
    <dbReference type="NCBI Taxonomy" id="553466"/>
    <lineage>
        <taxon>Archaea</taxon>
        <taxon>Methanobacteriati</taxon>
        <taxon>Methanobacteriota</taxon>
        <taxon>Stenosarchaea group</taxon>
        <taxon>Halobacteria</taxon>
        <taxon>Halobacteriales</taxon>
        <taxon>Haloferacaceae</taxon>
    </lineage>
</organism>
<dbReference type="STRING" id="553466.SAMN04487950_4550"/>
<evidence type="ECO:0000313" key="3">
    <source>
        <dbReference type="Proteomes" id="UP000199607"/>
    </source>
</evidence>
<name>A0A1I4JLC9_9EURY</name>
<feature type="transmembrane region" description="Helical" evidence="1">
    <location>
        <begin position="122"/>
        <end position="143"/>
    </location>
</feature>
<protein>
    <submittedName>
        <fullName evidence="2">Uncharacterized protein</fullName>
    </submittedName>
</protein>
<dbReference type="AlphaFoldDB" id="A0A1I4JLC9"/>
<keyword evidence="1" id="KW-0812">Transmembrane</keyword>
<reference evidence="3" key="1">
    <citation type="submission" date="2016-10" db="EMBL/GenBank/DDBJ databases">
        <authorList>
            <person name="Varghese N."/>
            <person name="Submissions S."/>
        </authorList>
    </citation>
    <scope>NUCLEOTIDE SEQUENCE [LARGE SCALE GENOMIC DNA]</scope>
    <source>
        <strain evidence="3">CGMCC 1.7738</strain>
    </source>
</reference>
<proteinExistence type="predicted"/>
<dbReference type="Proteomes" id="UP000199607">
    <property type="component" value="Unassembled WGS sequence"/>
</dbReference>
<keyword evidence="3" id="KW-1185">Reference proteome</keyword>
<accession>A0A1I4JLC9</accession>
<gene>
    <name evidence="2" type="ORF">SAMN04487950_4550</name>
</gene>
<feature type="transmembrane region" description="Helical" evidence="1">
    <location>
        <begin position="79"/>
        <end position="101"/>
    </location>
</feature>
<keyword evidence="1" id="KW-1133">Transmembrane helix</keyword>
<evidence type="ECO:0000313" key="2">
    <source>
        <dbReference type="EMBL" id="SFL67071.1"/>
    </source>
</evidence>
<evidence type="ECO:0000256" key="1">
    <source>
        <dbReference type="SAM" id="Phobius"/>
    </source>
</evidence>
<keyword evidence="1" id="KW-0472">Membrane</keyword>